<feature type="transmembrane region" description="Helical" evidence="1">
    <location>
        <begin position="83"/>
        <end position="101"/>
    </location>
</feature>
<evidence type="ECO:0000256" key="1">
    <source>
        <dbReference type="SAM" id="Phobius"/>
    </source>
</evidence>
<reference evidence="2 3" key="1">
    <citation type="submission" date="2021-09" db="EMBL/GenBank/DDBJ databases">
        <title>Genomic insights and catalytic innovation underlie evolution of tropane alkaloids biosynthesis.</title>
        <authorList>
            <person name="Wang Y.-J."/>
            <person name="Tian T."/>
            <person name="Huang J.-P."/>
            <person name="Huang S.-X."/>
        </authorList>
    </citation>
    <scope>NUCLEOTIDE SEQUENCE [LARGE SCALE GENOMIC DNA]</scope>
    <source>
        <strain evidence="2">KIB-2018</strain>
        <tissue evidence="2">Leaf</tissue>
    </source>
</reference>
<proteinExistence type="predicted"/>
<keyword evidence="1" id="KW-0472">Membrane</keyword>
<keyword evidence="1" id="KW-0812">Transmembrane</keyword>
<dbReference type="EMBL" id="JAIWQS010000006">
    <property type="protein sequence ID" value="KAJ8761726.1"/>
    <property type="molecule type" value="Genomic_DNA"/>
</dbReference>
<organism evidence="2 3">
    <name type="scientific">Erythroxylum novogranatense</name>
    <dbReference type="NCBI Taxonomy" id="1862640"/>
    <lineage>
        <taxon>Eukaryota</taxon>
        <taxon>Viridiplantae</taxon>
        <taxon>Streptophyta</taxon>
        <taxon>Embryophyta</taxon>
        <taxon>Tracheophyta</taxon>
        <taxon>Spermatophyta</taxon>
        <taxon>Magnoliopsida</taxon>
        <taxon>eudicotyledons</taxon>
        <taxon>Gunneridae</taxon>
        <taxon>Pentapetalae</taxon>
        <taxon>rosids</taxon>
        <taxon>fabids</taxon>
        <taxon>Malpighiales</taxon>
        <taxon>Erythroxylaceae</taxon>
        <taxon>Erythroxylum</taxon>
    </lineage>
</organism>
<evidence type="ECO:0000313" key="3">
    <source>
        <dbReference type="Proteomes" id="UP001159364"/>
    </source>
</evidence>
<keyword evidence="3" id="KW-1185">Reference proteome</keyword>
<protein>
    <submittedName>
        <fullName evidence="2">Uncharacterized protein</fullName>
    </submittedName>
</protein>
<dbReference type="Proteomes" id="UP001159364">
    <property type="component" value="Linkage Group LG06"/>
</dbReference>
<sequence length="103" mass="11877">MFQNYPPRPLAPSALTLRCHFNARTRLTLDLLSYWNLPCKFLFTTLSPFVSSQFILGSLVFISWIIQSLLCYLIDFHWNGKPIVYFKFISLSAAAGLPLIFSR</sequence>
<accession>A0AAV8T4M2</accession>
<name>A0AAV8T4M2_9ROSI</name>
<feature type="transmembrane region" description="Helical" evidence="1">
    <location>
        <begin position="54"/>
        <end position="74"/>
    </location>
</feature>
<gene>
    <name evidence="2" type="ORF">K2173_004535</name>
</gene>
<keyword evidence="1" id="KW-1133">Transmembrane helix</keyword>
<comment type="caution">
    <text evidence="2">The sequence shown here is derived from an EMBL/GenBank/DDBJ whole genome shotgun (WGS) entry which is preliminary data.</text>
</comment>
<dbReference type="AlphaFoldDB" id="A0AAV8T4M2"/>
<evidence type="ECO:0000313" key="2">
    <source>
        <dbReference type="EMBL" id="KAJ8761726.1"/>
    </source>
</evidence>